<dbReference type="Pfam" id="PF02845">
    <property type="entry name" value="CUE"/>
    <property type="match status" value="1"/>
</dbReference>
<protein>
    <recommendedName>
        <fullName evidence="2">CUE domain-containing protein</fullName>
    </recommendedName>
</protein>
<feature type="compositionally biased region" description="Low complexity" evidence="1">
    <location>
        <begin position="1"/>
        <end position="23"/>
    </location>
</feature>
<reference evidence="3 4" key="1">
    <citation type="submission" date="2009-11" db="EMBL/GenBank/DDBJ databases">
        <title>Annotation of Allomyces macrogynus ATCC 38327.</title>
        <authorList>
            <consortium name="The Broad Institute Genome Sequencing Platform"/>
            <person name="Russ C."/>
            <person name="Cuomo C."/>
            <person name="Burger G."/>
            <person name="Gray M.W."/>
            <person name="Holland P.W.H."/>
            <person name="King N."/>
            <person name="Lang F.B.F."/>
            <person name="Roger A.J."/>
            <person name="Ruiz-Trillo I."/>
            <person name="Young S.K."/>
            <person name="Zeng Q."/>
            <person name="Gargeya S."/>
            <person name="Fitzgerald M."/>
            <person name="Haas B."/>
            <person name="Abouelleil A."/>
            <person name="Alvarado L."/>
            <person name="Arachchi H.M."/>
            <person name="Berlin A."/>
            <person name="Chapman S.B."/>
            <person name="Gearin G."/>
            <person name="Goldberg J."/>
            <person name="Griggs A."/>
            <person name="Gujja S."/>
            <person name="Hansen M."/>
            <person name="Heiman D."/>
            <person name="Howarth C."/>
            <person name="Larimer J."/>
            <person name="Lui A."/>
            <person name="MacDonald P.J.P."/>
            <person name="McCowen C."/>
            <person name="Montmayeur A."/>
            <person name="Murphy C."/>
            <person name="Neiman D."/>
            <person name="Pearson M."/>
            <person name="Priest M."/>
            <person name="Roberts A."/>
            <person name="Saif S."/>
            <person name="Shea T."/>
            <person name="Sisk P."/>
            <person name="Stolte C."/>
            <person name="Sykes S."/>
            <person name="Wortman J."/>
            <person name="Nusbaum C."/>
            <person name="Birren B."/>
        </authorList>
    </citation>
    <scope>NUCLEOTIDE SEQUENCE [LARGE SCALE GENOMIC DNA]</scope>
    <source>
        <strain evidence="3 4">ATCC 38327</strain>
    </source>
</reference>
<dbReference type="SUPFAM" id="SSF46934">
    <property type="entry name" value="UBA-like"/>
    <property type="match status" value="1"/>
</dbReference>
<gene>
    <name evidence="3" type="ORF">AMAG_06831</name>
</gene>
<proteinExistence type="predicted"/>
<dbReference type="GO" id="GO:0043130">
    <property type="term" value="F:ubiquitin binding"/>
    <property type="evidence" value="ECO:0007669"/>
    <property type="project" value="InterPro"/>
</dbReference>
<evidence type="ECO:0000259" key="2">
    <source>
        <dbReference type="PROSITE" id="PS51140"/>
    </source>
</evidence>
<dbReference type="PROSITE" id="PS51140">
    <property type="entry name" value="CUE"/>
    <property type="match status" value="1"/>
</dbReference>
<evidence type="ECO:0000256" key="1">
    <source>
        <dbReference type="SAM" id="MobiDB-lite"/>
    </source>
</evidence>
<dbReference type="CDD" id="cd14279">
    <property type="entry name" value="CUE"/>
    <property type="match status" value="1"/>
</dbReference>
<dbReference type="Proteomes" id="UP000054350">
    <property type="component" value="Unassembled WGS sequence"/>
</dbReference>
<feature type="region of interest" description="Disordered" evidence="1">
    <location>
        <begin position="144"/>
        <end position="195"/>
    </location>
</feature>
<feature type="domain" description="CUE" evidence="2">
    <location>
        <begin position="30"/>
        <end position="73"/>
    </location>
</feature>
<dbReference type="OrthoDB" id="9942608at2759"/>
<reference evidence="4" key="2">
    <citation type="submission" date="2009-11" db="EMBL/GenBank/DDBJ databases">
        <title>The Genome Sequence of Allomyces macrogynus strain ATCC 38327.</title>
        <authorList>
            <consortium name="The Broad Institute Genome Sequencing Platform"/>
            <person name="Russ C."/>
            <person name="Cuomo C."/>
            <person name="Shea T."/>
            <person name="Young S.K."/>
            <person name="Zeng Q."/>
            <person name="Koehrsen M."/>
            <person name="Haas B."/>
            <person name="Borodovsky M."/>
            <person name="Guigo R."/>
            <person name="Alvarado L."/>
            <person name="Berlin A."/>
            <person name="Borenstein D."/>
            <person name="Chen Z."/>
            <person name="Engels R."/>
            <person name="Freedman E."/>
            <person name="Gellesch M."/>
            <person name="Goldberg J."/>
            <person name="Griggs A."/>
            <person name="Gujja S."/>
            <person name="Heiman D."/>
            <person name="Hepburn T."/>
            <person name="Howarth C."/>
            <person name="Jen D."/>
            <person name="Larson L."/>
            <person name="Lewis B."/>
            <person name="Mehta T."/>
            <person name="Park D."/>
            <person name="Pearson M."/>
            <person name="Roberts A."/>
            <person name="Saif S."/>
            <person name="Shenoy N."/>
            <person name="Sisk P."/>
            <person name="Stolte C."/>
            <person name="Sykes S."/>
            <person name="Walk T."/>
            <person name="White J."/>
            <person name="Yandava C."/>
            <person name="Burger G."/>
            <person name="Gray M.W."/>
            <person name="Holland P.W.H."/>
            <person name="King N."/>
            <person name="Lang F.B.F."/>
            <person name="Roger A.J."/>
            <person name="Ruiz-Trillo I."/>
            <person name="Lander E."/>
            <person name="Nusbaum C."/>
        </authorList>
    </citation>
    <scope>NUCLEOTIDE SEQUENCE [LARGE SCALE GENOMIC DNA]</scope>
    <source>
        <strain evidence="4">ATCC 38327</strain>
    </source>
</reference>
<dbReference type="InterPro" id="IPR003892">
    <property type="entry name" value="CUE"/>
</dbReference>
<dbReference type="Gene3D" id="1.10.8.10">
    <property type="entry name" value="DNA helicase RuvA subunit, C-terminal domain"/>
    <property type="match status" value="1"/>
</dbReference>
<keyword evidence="4" id="KW-1185">Reference proteome</keyword>
<dbReference type="EMBL" id="GG745337">
    <property type="protein sequence ID" value="KNE61076.1"/>
    <property type="molecule type" value="Genomic_DNA"/>
</dbReference>
<evidence type="ECO:0000313" key="4">
    <source>
        <dbReference type="Proteomes" id="UP000054350"/>
    </source>
</evidence>
<sequence>MATSMPSSSSSAAAPRAPFAANPRFDLPPSPSTAVSALVVMFPTVDPDTAAAVYAAHSHDMDAAVSALLAISDPDYVPAPTPVQERSTNRLVVLSSSPAAIADLMALYGGEDVDGDAWDAVVRASRKTRALFRDVTGKLARFASPSPARTTDAPTSWWHRSNTSSVDAPIPLGAPKRGSHDSGVAMEAPTTVFST</sequence>
<evidence type="ECO:0000313" key="3">
    <source>
        <dbReference type="EMBL" id="KNE61076.1"/>
    </source>
</evidence>
<organism evidence="3 4">
    <name type="scientific">Allomyces macrogynus (strain ATCC 38327)</name>
    <name type="common">Allomyces javanicus var. macrogynus</name>
    <dbReference type="NCBI Taxonomy" id="578462"/>
    <lineage>
        <taxon>Eukaryota</taxon>
        <taxon>Fungi</taxon>
        <taxon>Fungi incertae sedis</taxon>
        <taxon>Blastocladiomycota</taxon>
        <taxon>Blastocladiomycetes</taxon>
        <taxon>Blastocladiales</taxon>
        <taxon>Blastocladiaceae</taxon>
        <taxon>Allomyces</taxon>
    </lineage>
</organism>
<name>A0A0L0SEZ6_ALLM3</name>
<dbReference type="VEuPathDB" id="FungiDB:AMAG_06831"/>
<feature type="compositionally biased region" description="Polar residues" evidence="1">
    <location>
        <begin position="147"/>
        <end position="166"/>
    </location>
</feature>
<feature type="region of interest" description="Disordered" evidence="1">
    <location>
        <begin position="1"/>
        <end position="25"/>
    </location>
</feature>
<dbReference type="AlphaFoldDB" id="A0A0L0SEZ6"/>
<dbReference type="InterPro" id="IPR009060">
    <property type="entry name" value="UBA-like_sf"/>
</dbReference>
<accession>A0A0L0SEZ6</accession>